<feature type="binding site" evidence="6">
    <location>
        <begin position="305"/>
        <end position="312"/>
    </location>
    <ligand>
        <name>ATP</name>
        <dbReference type="ChEBI" id="CHEBI:30616"/>
    </ligand>
</feature>
<evidence type="ECO:0000313" key="10">
    <source>
        <dbReference type="Proteomes" id="UP001152759"/>
    </source>
</evidence>
<sequence>MKTAIMDIDPMYLSFSVPNGVPQESKLATYMKQRQPERVPQLTTVTSPVSKRINPINGVDQLSSSLRKMGVQSAEFVPRPNLSSTYSNSVSPTHRQASTPSPTSLVTQAPAFEKNLQTYQENVGGTTYFYPQTVPSEEPPSAVVDEVSTSSNASGVTVYPGTPSHLRNKNNPPPTDPAASYFVNNSLRLEIQYKNSLVLAQADPEQFPDLPSEVDNYHELVPLEPPRPLHKQSMLGYQATSYKATHIKTGIRYCLRRIHDYRLPSTKCTILVDMWKKLSHSNIVQLKEVFTTKAFGDHSILFVYDYHPDSETFQTRYFSQAEPMNGFNDLFSSNSHQPRPYSHMKNALLRQQQSMIPESTIWNYVIQLTGALRVIHSAGLAFRTLDATKVILNGRSRIRLSFCAITDVLSFDPNASNPLALIPHLQQEDLTQLGKLILALVHKSLFAVQAENLQTSLDLMARSYSADLRHLVTYLLSSQRRTVVDLMPMIGARFYSQLDATQIHCDYLENELAKEIENGRLFRLLVKLSTINERPELNMDPAWSETGDRYMVKLLRDYLFHQVTEDGRPWLDMAHIVHCLNKLDAGTQERICLMSRDEQSILVVSYAELKQCVEQSFSELVNAASVVPAKAE</sequence>
<dbReference type="GO" id="GO:0004672">
    <property type="term" value="F:protein kinase activity"/>
    <property type="evidence" value="ECO:0007669"/>
    <property type="project" value="InterPro"/>
</dbReference>
<protein>
    <recommendedName>
        <fullName evidence="6">PAN2-PAN3 deadenylation complex subunit PAN3</fullName>
    </recommendedName>
    <alternativeName>
        <fullName evidence="6">PAB1P-dependent poly(A)-specific ribonuclease</fullName>
    </alternativeName>
    <alternativeName>
        <fullName evidence="6">Poly(A)-nuclease deadenylation complex subunit 3</fullName>
        <shortName evidence="6">PAN deadenylation complex subunit 3</shortName>
    </alternativeName>
</protein>
<dbReference type="HAMAP" id="MF_03181">
    <property type="entry name" value="PAN3"/>
    <property type="match status" value="1"/>
</dbReference>
<feature type="domain" description="Protein kinase" evidence="8">
    <location>
        <begin position="227"/>
        <end position="495"/>
    </location>
</feature>
<dbReference type="InterPro" id="IPR030844">
    <property type="entry name" value="PAN3"/>
</dbReference>
<evidence type="ECO:0000259" key="8">
    <source>
        <dbReference type="PROSITE" id="PS50011"/>
    </source>
</evidence>
<feature type="binding site" evidence="6">
    <location>
        <begin position="388"/>
        <end position="389"/>
    </location>
    <ligand>
        <name>ATP</name>
        <dbReference type="ChEBI" id="CHEBI:30616"/>
    </ligand>
</feature>
<dbReference type="Pfam" id="PF18101">
    <property type="entry name" value="Pan3_CK"/>
    <property type="match status" value="1"/>
</dbReference>
<comment type="similarity">
    <text evidence="6">Belongs to the protein kinase superfamily. PAN3 family.</text>
</comment>
<keyword evidence="4 6" id="KW-0067">ATP-binding</keyword>
<feature type="region of interest" description="Knob domain" evidence="6">
    <location>
        <begin position="531"/>
        <end position="632"/>
    </location>
</feature>
<accession>A0A9P0A3T1</accession>
<dbReference type="GO" id="GO:0010606">
    <property type="term" value="P:positive regulation of cytoplasmic mRNA processing body assembly"/>
    <property type="evidence" value="ECO:0007669"/>
    <property type="project" value="UniProtKB-UniRule"/>
</dbReference>
<dbReference type="GO" id="GO:0006397">
    <property type="term" value="P:mRNA processing"/>
    <property type="evidence" value="ECO:0007669"/>
    <property type="project" value="UniProtKB-KW"/>
</dbReference>
<dbReference type="Gene3D" id="1.10.287.3700">
    <property type="match status" value="1"/>
</dbReference>
<dbReference type="KEGG" id="btab:109039081"/>
<feature type="binding site" evidence="6">
    <location>
        <position position="256"/>
    </location>
    <ligand>
        <name>ATP</name>
        <dbReference type="ChEBI" id="CHEBI:30616"/>
    </ligand>
</feature>
<dbReference type="GO" id="GO:0000932">
    <property type="term" value="C:P-body"/>
    <property type="evidence" value="ECO:0007669"/>
    <property type="project" value="UniProtKB-SubCell"/>
</dbReference>
<evidence type="ECO:0000256" key="1">
    <source>
        <dbReference type="ARBA" id="ARBA00022490"/>
    </source>
</evidence>
<dbReference type="EMBL" id="OU963871">
    <property type="protein sequence ID" value="CAH0383674.1"/>
    <property type="molecule type" value="Genomic_DNA"/>
</dbReference>
<dbReference type="PANTHER" id="PTHR12272">
    <property type="entry name" value="DEADENYLATION COMPLEX SUBUNIT PAN3"/>
    <property type="match status" value="1"/>
</dbReference>
<dbReference type="GeneID" id="109039081"/>
<dbReference type="RefSeq" id="XP_018909964.1">
    <property type="nucleotide sequence ID" value="XM_019054419.2"/>
</dbReference>
<dbReference type="Proteomes" id="UP001152759">
    <property type="component" value="Chromosome 10"/>
</dbReference>
<dbReference type="RefSeq" id="XP_072161728.1">
    <property type="nucleotide sequence ID" value="XM_072305627.1"/>
</dbReference>
<dbReference type="CTD" id="255967"/>
<dbReference type="PANTHER" id="PTHR12272:SF11">
    <property type="entry name" value="PAN2-PAN3 DEADENYLATION COMPLEX SUBUNIT PAN3"/>
    <property type="match status" value="1"/>
</dbReference>
<dbReference type="RefSeq" id="XP_018909965.1">
    <property type="nucleotide sequence ID" value="XM_019054420.2"/>
</dbReference>
<dbReference type="GO" id="GO:0005524">
    <property type="term" value="F:ATP binding"/>
    <property type="evidence" value="ECO:0007669"/>
    <property type="project" value="UniProtKB-UniRule"/>
</dbReference>
<dbReference type="SUPFAM" id="SSF56112">
    <property type="entry name" value="Protein kinase-like (PK-like)"/>
    <property type="match status" value="1"/>
</dbReference>
<comment type="domain">
    <text evidence="6">Contains a pseudokinase domain. The protein kinase domain is predicted to be catalytically inactive because some of the residues important for catalytic activity are substituted and it lacks the equivalent of the binding site for a peptide substrate. However, it has retained an ATP-binding site and ATP-binding is required for mRNA degradation, stimulating the activity of the PAN2 nuclease in vitro. The nucleotide-binding site is juxtaposed to the RNase active site of PAN2 in the complex and may actually bind nucleosides of a poly(A) RNA rather than ATP, feeding the poly(A)-tail to the active site of the deadenylase and thus increasing the efficiency with which this distributive enzyme degrades oligo(A) RNAs.</text>
</comment>
<dbReference type="Gene3D" id="1.10.510.10">
    <property type="entry name" value="Transferase(Phosphotransferase) domain 1"/>
    <property type="match status" value="1"/>
</dbReference>
<keyword evidence="10" id="KW-1185">Reference proteome</keyword>
<comment type="caution">
    <text evidence="6">Lacks conserved residue(s) required for the propagation of feature annotation.</text>
</comment>
<keyword evidence="5 6" id="KW-0175">Coiled coil</keyword>
<evidence type="ECO:0000256" key="4">
    <source>
        <dbReference type="ARBA" id="ARBA00022840"/>
    </source>
</evidence>
<comment type="subunit">
    <text evidence="6">Homodimer. Forms a heterotrimer with a catalytic subunit PAN2 to form the poly(A)-nuclease (PAN) deadenylation complex. Interacts (via PAM-2 motif) with poly(A)-binding protein (via PABC domain), conferring substrate specificity of the enzyme complex.</text>
</comment>
<evidence type="ECO:0000313" key="9">
    <source>
        <dbReference type="EMBL" id="CAH0383674.1"/>
    </source>
</evidence>
<dbReference type="AlphaFoldDB" id="A0A9P0A3T1"/>
<reference evidence="9" key="1">
    <citation type="submission" date="2021-12" db="EMBL/GenBank/DDBJ databases">
        <authorList>
            <person name="King R."/>
        </authorList>
    </citation>
    <scope>NUCLEOTIDE SEQUENCE</scope>
</reference>
<dbReference type="FunFam" id="1.20.5.5160:FF:000002">
    <property type="entry name" value="PAN2-PAN3 deadenylation complex subunit PAN3"/>
    <property type="match status" value="1"/>
</dbReference>
<comment type="domain">
    <text evidence="6">The pseudokinase domain, the coiled-coil (CC), and C-terminal knob domain (CK) form a structural unit (PKC) that forms an extensive high-affinity interaction surface for PAN2.</text>
</comment>
<keyword evidence="2 6" id="KW-0507">mRNA processing</keyword>
<evidence type="ECO:0000256" key="5">
    <source>
        <dbReference type="ARBA" id="ARBA00023054"/>
    </source>
</evidence>
<dbReference type="RefSeq" id="XP_072161729.1">
    <property type="nucleotide sequence ID" value="XM_072305628.1"/>
</dbReference>
<feature type="coiled-coil region" evidence="6">
    <location>
        <begin position="492"/>
        <end position="530"/>
    </location>
</feature>
<gene>
    <name evidence="6" type="primary">PAN3</name>
    <name evidence="9" type="ORF">BEMITA_LOCUS3105</name>
</gene>
<keyword evidence="1 6" id="KW-0963">Cytoplasm</keyword>
<comment type="subcellular location">
    <subcellularLocation>
        <location evidence="6">Cytoplasm</location>
        <location evidence="6">P-body</location>
    </subcellularLocation>
</comment>
<evidence type="ECO:0000256" key="7">
    <source>
        <dbReference type="SAM" id="MobiDB-lite"/>
    </source>
</evidence>
<feature type="region of interest" description="Disordered" evidence="7">
    <location>
        <begin position="152"/>
        <end position="173"/>
    </location>
</feature>
<evidence type="ECO:0000256" key="3">
    <source>
        <dbReference type="ARBA" id="ARBA00022741"/>
    </source>
</evidence>
<dbReference type="PROSITE" id="PS50011">
    <property type="entry name" value="PROTEIN_KINASE_DOM"/>
    <property type="match status" value="1"/>
</dbReference>
<dbReference type="InterPro" id="IPR041332">
    <property type="entry name" value="Pan3_CK"/>
</dbReference>
<evidence type="ECO:0000256" key="6">
    <source>
        <dbReference type="HAMAP-Rule" id="MF_03181"/>
    </source>
</evidence>
<dbReference type="RefSeq" id="XP_018909967.1">
    <property type="nucleotide sequence ID" value="XM_019054422.2"/>
</dbReference>
<dbReference type="Gene3D" id="1.20.5.5160">
    <property type="match status" value="1"/>
</dbReference>
<feature type="compositionally biased region" description="Polar residues" evidence="7">
    <location>
        <begin position="81"/>
        <end position="104"/>
    </location>
</feature>
<evidence type="ECO:0000256" key="2">
    <source>
        <dbReference type="ARBA" id="ARBA00022664"/>
    </source>
</evidence>
<organism evidence="9 10">
    <name type="scientific">Bemisia tabaci</name>
    <name type="common">Sweetpotato whitefly</name>
    <name type="synonym">Aleurodes tabaci</name>
    <dbReference type="NCBI Taxonomy" id="7038"/>
    <lineage>
        <taxon>Eukaryota</taxon>
        <taxon>Metazoa</taxon>
        <taxon>Ecdysozoa</taxon>
        <taxon>Arthropoda</taxon>
        <taxon>Hexapoda</taxon>
        <taxon>Insecta</taxon>
        <taxon>Pterygota</taxon>
        <taxon>Neoptera</taxon>
        <taxon>Paraneoptera</taxon>
        <taxon>Hemiptera</taxon>
        <taxon>Sternorrhyncha</taxon>
        <taxon>Aleyrodoidea</taxon>
        <taxon>Aleyrodidae</taxon>
        <taxon>Aleyrodinae</taxon>
        <taxon>Bemisia</taxon>
    </lineage>
</organism>
<dbReference type="OrthoDB" id="204958at2759"/>
<comment type="function">
    <text evidence="6">Regulatory subunit of the poly(A)-nuclease (PAN) deadenylation complex, one of two cytoplasmic mRNA deadenylases involved in general and miRNA-mediated mRNA turnover. PAN specifically shortens poly(A) tails of RNA and the activity is stimulated by poly(A)-binding protein (PABP). PAN deadenylation is followed by rapid degradation of the shortened mRNA tails by the CCR4-NOT complex. Deadenylated mRNAs are then degraded by two alternative mechanisms, namely exosome-mediated 3'-5' exonucleolytic degradation, or deadenlyation-dependent mRNA decaping and subsequent 5'-3' exonucleolytic degradation by XRN1. PAN3 acts as a positive regulator for PAN activity, recruiting the catalytic subunit PAN2 to mRNA via its interaction with RNA and PABP, and to miRNA targets via its interaction with GW182 family proteins.</text>
</comment>
<dbReference type="GO" id="GO:0000289">
    <property type="term" value="P:nuclear-transcribed mRNA poly(A) tail shortening"/>
    <property type="evidence" value="ECO:0007669"/>
    <property type="project" value="UniProtKB-UniRule"/>
</dbReference>
<dbReference type="RefSeq" id="XP_018909963.1">
    <property type="nucleotide sequence ID" value="XM_019054418.2"/>
</dbReference>
<dbReference type="GO" id="GO:0008143">
    <property type="term" value="F:poly(A) binding"/>
    <property type="evidence" value="ECO:0007669"/>
    <property type="project" value="TreeGrafter"/>
</dbReference>
<comment type="domain">
    <text evidence="6">The N-terminal zinc finger binds to poly(A) RNA.</text>
</comment>
<feature type="region of interest" description="Disordered" evidence="7">
    <location>
        <begin position="79"/>
        <end position="104"/>
    </location>
</feature>
<name>A0A9P0A3T1_BEMTA</name>
<proteinExistence type="inferred from homology"/>
<dbReference type="InterPro" id="IPR011009">
    <property type="entry name" value="Kinase-like_dom_sf"/>
</dbReference>
<dbReference type="InterPro" id="IPR000719">
    <property type="entry name" value="Prot_kinase_dom"/>
</dbReference>
<dbReference type="GO" id="GO:0031251">
    <property type="term" value="C:PAN complex"/>
    <property type="evidence" value="ECO:0007669"/>
    <property type="project" value="UniProtKB-UniRule"/>
</dbReference>
<keyword evidence="3 6" id="KW-0547">Nucleotide-binding</keyword>
<dbReference type="FunFam" id="1.10.287.3700:FF:000001">
    <property type="entry name" value="PAN2-PAN3 deadenylation complex subunit PAN3"/>
    <property type="match status" value="1"/>
</dbReference>